<sequence>MATAMASIRAATSRPIKNVNSFYTDYLHIVKASGEQSGRDMNYDEEKQLSSSTEGNTTDMDPEPLTCFDATAIGLVVIYAVFLVTFSAYTLCNVIREPSERYVLDPEVFKAIAAAVYLLHGALYFCYSTYVGFIFVGQMEEKDKTESAAEAYAAAQTFADEHTGGWWWEPCLSAEAIDTLIRIQIAIFVVAFWPLFMVYNFAAITCNDFKRCTATQGVDRENAPRSVSSAGNRARENQCKRTSEISEKEPLLGQRLTASEIVAIENEAAAAEVWRMYKARMVEQKPYAPTVKE</sequence>
<dbReference type="KEGG" id="cfj:CFIO01_13319"/>
<evidence type="ECO:0000256" key="1">
    <source>
        <dbReference type="SAM" id="MobiDB-lite"/>
    </source>
</evidence>
<feature type="transmembrane region" description="Helical" evidence="2">
    <location>
        <begin position="111"/>
        <end position="136"/>
    </location>
</feature>
<gene>
    <name evidence="3" type="ORF">CFIO01_13319</name>
</gene>
<keyword evidence="2" id="KW-0472">Membrane</keyword>
<organism evidence="3 4">
    <name type="scientific">Colletotrichum fioriniae PJ7</name>
    <dbReference type="NCBI Taxonomy" id="1445577"/>
    <lineage>
        <taxon>Eukaryota</taxon>
        <taxon>Fungi</taxon>
        <taxon>Dikarya</taxon>
        <taxon>Ascomycota</taxon>
        <taxon>Pezizomycotina</taxon>
        <taxon>Sordariomycetes</taxon>
        <taxon>Hypocreomycetidae</taxon>
        <taxon>Glomerellales</taxon>
        <taxon>Glomerellaceae</taxon>
        <taxon>Colletotrichum</taxon>
        <taxon>Colletotrichum acutatum species complex</taxon>
    </lineage>
</organism>
<keyword evidence="4" id="KW-1185">Reference proteome</keyword>
<evidence type="ECO:0000313" key="3">
    <source>
        <dbReference type="EMBL" id="EXF74707.1"/>
    </source>
</evidence>
<accession>A0A010Q4C5</accession>
<keyword evidence="2" id="KW-1133">Transmembrane helix</keyword>
<comment type="caution">
    <text evidence="3">The sequence shown here is derived from an EMBL/GenBank/DDBJ whole genome shotgun (WGS) entry which is preliminary data.</text>
</comment>
<feature type="compositionally biased region" description="Polar residues" evidence="1">
    <location>
        <begin position="49"/>
        <end position="59"/>
    </location>
</feature>
<feature type="transmembrane region" description="Helical" evidence="2">
    <location>
        <begin position="183"/>
        <end position="202"/>
    </location>
</feature>
<feature type="transmembrane region" description="Helical" evidence="2">
    <location>
        <begin position="70"/>
        <end position="91"/>
    </location>
</feature>
<feature type="region of interest" description="Disordered" evidence="1">
    <location>
        <begin position="221"/>
        <end position="240"/>
    </location>
</feature>
<dbReference type="HOGENOM" id="CLU_949982_0_0_1"/>
<reference evidence="3 4" key="1">
    <citation type="submission" date="2014-02" db="EMBL/GenBank/DDBJ databases">
        <title>The genome sequence of Colletotrichum fioriniae PJ7.</title>
        <authorList>
            <person name="Baroncelli R."/>
            <person name="Thon M.R."/>
        </authorList>
    </citation>
    <scope>NUCLEOTIDE SEQUENCE [LARGE SCALE GENOMIC DNA]</scope>
    <source>
        <strain evidence="3 4">PJ7</strain>
    </source>
</reference>
<dbReference type="AlphaFoldDB" id="A0A010Q4C5"/>
<protein>
    <submittedName>
        <fullName evidence="3">Uncharacterized protein</fullName>
    </submittedName>
</protein>
<feature type="region of interest" description="Disordered" evidence="1">
    <location>
        <begin position="41"/>
        <end position="61"/>
    </location>
</feature>
<dbReference type="EMBL" id="JARH01000953">
    <property type="protein sequence ID" value="EXF74707.1"/>
    <property type="molecule type" value="Genomic_DNA"/>
</dbReference>
<keyword evidence="2" id="KW-0812">Transmembrane</keyword>
<evidence type="ECO:0000256" key="2">
    <source>
        <dbReference type="SAM" id="Phobius"/>
    </source>
</evidence>
<evidence type="ECO:0000313" key="4">
    <source>
        <dbReference type="Proteomes" id="UP000020467"/>
    </source>
</evidence>
<name>A0A010Q4C5_9PEZI</name>
<dbReference type="Proteomes" id="UP000020467">
    <property type="component" value="Unassembled WGS sequence"/>
</dbReference>
<proteinExistence type="predicted"/>
<dbReference type="OrthoDB" id="4838315at2759"/>